<reference evidence="1 2" key="1">
    <citation type="journal article" date="2019" name="Microbiol. Resour. Announc.">
        <title>Complete Genome Sequence of Halomonas sulfidaeris Strain Esulfide1 Isolated from a Metal Sulfide Rock at a Depth of 2,200 Meters, Obtained Using Nanopore Sequencing.</title>
        <authorList>
            <person name="Saito M."/>
            <person name="Nishigata A."/>
            <person name="Galipon J."/>
            <person name="Arakawa K."/>
        </authorList>
    </citation>
    <scope>NUCLEOTIDE SEQUENCE [LARGE SCALE GENOMIC DNA]</scope>
    <source>
        <strain evidence="1 2">ATCC BAA-803</strain>
    </source>
</reference>
<gene>
    <name evidence="1" type="ORF">HSBAA_33420</name>
</gene>
<organism evidence="1 2">
    <name type="scientific">Vreelandella sulfidaeris</name>
    <dbReference type="NCBI Taxonomy" id="115553"/>
    <lineage>
        <taxon>Bacteria</taxon>
        <taxon>Pseudomonadati</taxon>
        <taxon>Pseudomonadota</taxon>
        <taxon>Gammaproteobacteria</taxon>
        <taxon>Oceanospirillales</taxon>
        <taxon>Halomonadaceae</taxon>
        <taxon>Vreelandella</taxon>
    </lineage>
</organism>
<dbReference type="KEGG" id="hsr:HSBAA_33420"/>
<dbReference type="AlphaFoldDB" id="A0A455U7E9"/>
<dbReference type="EMBL" id="AP019514">
    <property type="protein sequence ID" value="BBI62036.1"/>
    <property type="molecule type" value="Genomic_DNA"/>
</dbReference>
<name>A0A455U7E9_9GAMM</name>
<accession>A0A455U7E9</accession>
<proteinExistence type="predicted"/>
<evidence type="ECO:0000313" key="2">
    <source>
        <dbReference type="Proteomes" id="UP000320231"/>
    </source>
</evidence>
<dbReference type="Proteomes" id="UP000320231">
    <property type="component" value="Chromosome"/>
</dbReference>
<sequence>MVRKVVTSRAQAIDYIEEAVERFGIDCQFHRRPLYRIATTQDKKTIKTLDAEHEAMVVAGLKVDTIENSPLPFSMEQGIKNRRTSSV</sequence>
<protein>
    <submittedName>
        <fullName evidence="1">Uncharacterized protein</fullName>
    </submittedName>
</protein>
<evidence type="ECO:0000313" key="1">
    <source>
        <dbReference type="EMBL" id="BBI62036.1"/>
    </source>
</evidence>